<evidence type="ECO:0000256" key="1">
    <source>
        <dbReference type="SAM" id="MobiDB-lite"/>
    </source>
</evidence>
<accession>L0WBJ2</accession>
<feature type="transmembrane region" description="Helical" evidence="2">
    <location>
        <begin position="32"/>
        <end position="52"/>
    </location>
</feature>
<comment type="caution">
    <text evidence="3">The sequence shown here is derived from an EMBL/GenBank/DDBJ whole genome shotgun (WGS) entry which is preliminary data.</text>
</comment>
<dbReference type="RefSeq" id="WP_008929941.1">
    <property type="nucleotide sequence ID" value="NZ_AMRJ01000026.1"/>
</dbReference>
<gene>
    <name evidence="3" type="ORF">A11A3_13855</name>
</gene>
<reference evidence="3 4" key="1">
    <citation type="journal article" date="2012" name="J. Bacteriol.">
        <title>Genome Sequence of the Alkane-Degrading Bacterium Alcanivorax hongdengensis Type Strain A-11-3.</title>
        <authorList>
            <person name="Lai Q."/>
            <person name="Shao Z."/>
        </authorList>
    </citation>
    <scope>NUCLEOTIDE SEQUENCE [LARGE SCALE GENOMIC DNA]</scope>
    <source>
        <strain evidence="3 4">A-11-3</strain>
    </source>
</reference>
<keyword evidence="4" id="KW-1185">Reference proteome</keyword>
<dbReference type="OrthoDB" id="6025517at2"/>
<dbReference type="AlphaFoldDB" id="L0WBJ2"/>
<name>L0WBJ2_9GAMM</name>
<evidence type="ECO:0000256" key="2">
    <source>
        <dbReference type="SAM" id="Phobius"/>
    </source>
</evidence>
<dbReference type="EMBL" id="AMRJ01000026">
    <property type="protein sequence ID" value="EKF73442.1"/>
    <property type="molecule type" value="Genomic_DNA"/>
</dbReference>
<dbReference type="PATRIC" id="fig|1177179.3.peg.2754"/>
<sequence>MMIALITVYLILSCLASIRVWKSVYHGNAQKGVQLALVWLLPIMGAIIVWLFHGALKGPQTTHQHEVGGGASASPHRLAADSSTDTTP</sequence>
<feature type="region of interest" description="Disordered" evidence="1">
    <location>
        <begin position="60"/>
        <end position="88"/>
    </location>
</feature>
<protein>
    <submittedName>
        <fullName evidence="3">Uncharacterized protein</fullName>
    </submittedName>
</protein>
<dbReference type="Proteomes" id="UP000010164">
    <property type="component" value="Unassembled WGS sequence"/>
</dbReference>
<keyword evidence="2" id="KW-0472">Membrane</keyword>
<proteinExistence type="predicted"/>
<organism evidence="3 4">
    <name type="scientific">Alcanivorax hongdengensis A-11-3</name>
    <dbReference type="NCBI Taxonomy" id="1177179"/>
    <lineage>
        <taxon>Bacteria</taxon>
        <taxon>Pseudomonadati</taxon>
        <taxon>Pseudomonadota</taxon>
        <taxon>Gammaproteobacteria</taxon>
        <taxon>Oceanospirillales</taxon>
        <taxon>Alcanivoracaceae</taxon>
        <taxon>Alcanivorax</taxon>
    </lineage>
</organism>
<evidence type="ECO:0000313" key="4">
    <source>
        <dbReference type="Proteomes" id="UP000010164"/>
    </source>
</evidence>
<keyword evidence="2" id="KW-0812">Transmembrane</keyword>
<evidence type="ECO:0000313" key="3">
    <source>
        <dbReference type="EMBL" id="EKF73442.1"/>
    </source>
</evidence>
<keyword evidence="2" id="KW-1133">Transmembrane helix</keyword>